<accession>A0A9P1HC53</accession>
<keyword evidence="3" id="KW-1185">Reference proteome</keyword>
<proteinExistence type="predicted"/>
<dbReference type="Proteomes" id="UP000838763">
    <property type="component" value="Unassembled WGS sequence"/>
</dbReference>
<feature type="region of interest" description="Disordered" evidence="1">
    <location>
        <begin position="17"/>
        <end position="69"/>
    </location>
</feature>
<name>A0A9P1HC53_9PEZI</name>
<evidence type="ECO:0000256" key="1">
    <source>
        <dbReference type="SAM" id="MobiDB-lite"/>
    </source>
</evidence>
<comment type="caution">
    <text evidence="2">The sequence shown here is derived from an EMBL/GenBank/DDBJ whole genome shotgun (WGS) entry which is preliminary data.</text>
</comment>
<dbReference type="OrthoDB" id="4202871at2759"/>
<evidence type="ECO:0000313" key="2">
    <source>
        <dbReference type="EMBL" id="CAI4219918.1"/>
    </source>
</evidence>
<organism evidence="2 3">
    <name type="scientific">Parascedosporium putredinis</name>
    <dbReference type="NCBI Taxonomy" id="1442378"/>
    <lineage>
        <taxon>Eukaryota</taxon>
        <taxon>Fungi</taxon>
        <taxon>Dikarya</taxon>
        <taxon>Ascomycota</taxon>
        <taxon>Pezizomycotina</taxon>
        <taxon>Sordariomycetes</taxon>
        <taxon>Hypocreomycetidae</taxon>
        <taxon>Microascales</taxon>
        <taxon>Microascaceae</taxon>
        <taxon>Parascedosporium</taxon>
    </lineage>
</organism>
<sequence length="536" mass="59122">MVAPAALDPLDHLDASLQDFEPTTPHRFGYPSHHSGFRSEGTEESDDRDSVSAGGYSPPAWRRLENGDRSNGFWRKSDNLLGHGTDHARALRQLGMMSPESFHGYGTDEDDDEEESHHVLEQAIRTRLPTGSLSPEKGFSPEPERTLKIDDMVLQSPTPPASGVPDNYIRFAVRAEVQHRTEPIDAAITFARAKVGAVTGSWASLLASFLVAFLSITAVAGLARSFEPLIYYSENGVAQVGDLQATSVAVWDLGESVRGSNMTSADIIVKALDELSDSLKTLAVELTKFFANVDGDIDGILIVMDWARRELAQVRSLPSQPLSSAMDNVYSALSHAGVLESPDGNPTTLGSVVTSLFGRTNTQRTRHTLQRTFTEFLAVLEESINSELQASLALFALFEAVDQQFLNLARTVVRESTHQDEAHADLLSSLWTRILGPDTAAVAKYERNRVLLRNVREKTVRNKGILLDHNNRLLTLKANLEALRRKLVSPLVRSVNSSTLTVEEQIRGLEDVGSYLEDVRKRQRGNSWKWCTALLP</sequence>
<gene>
    <name evidence="2" type="ORF">PPNO1_LOCUS9459</name>
</gene>
<dbReference type="AlphaFoldDB" id="A0A9P1HC53"/>
<feature type="region of interest" description="Disordered" evidence="1">
    <location>
        <begin position="98"/>
        <end position="118"/>
    </location>
</feature>
<protein>
    <submittedName>
        <fullName evidence="2">Uncharacterized protein</fullName>
    </submittedName>
</protein>
<reference evidence="2" key="1">
    <citation type="submission" date="2022-11" db="EMBL/GenBank/DDBJ databases">
        <authorList>
            <person name="Scott C."/>
            <person name="Bruce N."/>
        </authorList>
    </citation>
    <scope>NUCLEOTIDE SEQUENCE</scope>
</reference>
<evidence type="ECO:0000313" key="3">
    <source>
        <dbReference type="Proteomes" id="UP000838763"/>
    </source>
</evidence>
<dbReference type="EMBL" id="CALLCH030000021">
    <property type="protein sequence ID" value="CAI4219918.1"/>
    <property type="molecule type" value="Genomic_DNA"/>
</dbReference>